<dbReference type="InterPro" id="IPR008472">
    <property type="entry name" value="DUF753"/>
</dbReference>
<dbReference type="PANTHER" id="PTHR21721">
    <property type="entry name" value="GH09876P-RELATED"/>
    <property type="match status" value="1"/>
</dbReference>
<organism evidence="3">
    <name type="scientific">Culex tarsalis</name>
    <name type="common">Encephalitis mosquito</name>
    <dbReference type="NCBI Taxonomy" id="7177"/>
    <lineage>
        <taxon>Eukaryota</taxon>
        <taxon>Metazoa</taxon>
        <taxon>Ecdysozoa</taxon>
        <taxon>Arthropoda</taxon>
        <taxon>Hexapoda</taxon>
        <taxon>Insecta</taxon>
        <taxon>Pterygota</taxon>
        <taxon>Neoptera</taxon>
        <taxon>Endopterygota</taxon>
        <taxon>Diptera</taxon>
        <taxon>Nematocera</taxon>
        <taxon>Culicoidea</taxon>
        <taxon>Culicidae</taxon>
        <taxon>Culicinae</taxon>
        <taxon>Culicini</taxon>
        <taxon>Culex</taxon>
        <taxon>Culex</taxon>
    </lineage>
</organism>
<dbReference type="EMBL" id="GFDL01015685">
    <property type="protein sequence ID" value="JAV19360.1"/>
    <property type="molecule type" value="Transcribed_RNA"/>
</dbReference>
<feature type="signal peptide" evidence="1">
    <location>
        <begin position="1"/>
        <end position="19"/>
    </location>
</feature>
<feature type="domain" description="DUF753" evidence="2">
    <location>
        <begin position="23"/>
        <end position="93"/>
    </location>
</feature>
<name>A0A1Q3EVM5_CULTA</name>
<dbReference type="AlphaFoldDB" id="A0A1Q3EVM5"/>
<evidence type="ECO:0000256" key="1">
    <source>
        <dbReference type="SAM" id="SignalP"/>
    </source>
</evidence>
<accession>A0A1Q3EVM5</accession>
<feature type="domain" description="DUF753" evidence="2">
    <location>
        <begin position="258"/>
        <end position="334"/>
    </location>
</feature>
<protein>
    <submittedName>
        <fullName evidence="3">Putative conserved secreted protein</fullName>
    </submittedName>
</protein>
<keyword evidence="1" id="KW-0732">Signal</keyword>
<feature type="domain" description="DUF753" evidence="2">
    <location>
        <begin position="99"/>
        <end position="169"/>
    </location>
</feature>
<reference evidence="3" key="1">
    <citation type="submission" date="2017-01" db="EMBL/GenBank/DDBJ databases">
        <title>A deep insight into the sialotranscriptome of adult male and female Cluex tarsalis mosquitoes.</title>
        <authorList>
            <person name="Ribeiro J.M."/>
            <person name="Moreira F."/>
            <person name="Bernard K.A."/>
            <person name="Calvo E."/>
        </authorList>
    </citation>
    <scope>NUCLEOTIDE SEQUENCE</scope>
    <source>
        <strain evidence="3">Kern County</strain>
        <tissue evidence="3">Salivary glands</tissue>
    </source>
</reference>
<evidence type="ECO:0000259" key="2">
    <source>
        <dbReference type="Pfam" id="PF05444"/>
    </source>
</evidence>
<evidence type="ECO:0000313" key="3">
    <source>
        <dbReference type="EMBL" id="JAV19360.1"/>
    </source>
</evidence>
<dbReference type="Pfam" id="PF05444">
    <property type="entry name" value="DUF753"/>
    <property type="match status" value="4"/>
</dbReference>
<feature type="domain" description="DUF753" evidence="2">
    <location>
        <begin position="180"/>
        <end position="252"/>
    </location>
</feature>
<proteinExistence type="predicted"/>
<sequence>MWISLLLLGTALLAGELHAVKISCIKCSSQNDPNCSRAKLQPSECAQEDDQCYMRILNGHLVRGCYKDQTQNDQVSCDINGGLCIKCEKSSCNNVYWPRCHKCEEPTDPNCSGKQTGLVEATFCSSYAMDNFCYARVNNGLVSRGCGREYPACLTDRAGCQMCYSDGCNGLAKADLQSPKCQKCQGVDDACIEGSSSALNVVCSRLGDGCYTTITDNKVERGCLDFSGTDRIHQCSDPADTTCVSCQGANCNNQPWLRCHQCRVTDSDKSCNDEKTNLTSASFCSNYQPGDKCYSRTVDGVFERGCQSTLGVNANACDKLGANECQLCADPGCNKLKNSADRTFLQFTVLITGVVSVMFL</sequence>
<feature type="chain" id="PRO_5012907991" evidence="1">
    <location>
        <begin position="20"/>
        <end position="360"/>
    </location>
</feature>